<evidence type="ECO:0000313" key="4">
    <source>
        <dbReference type="Proteomes" id="UP000310016"/>
    </source>
</evidence>
<dbReference type="GO" id="GO:0005524">
    <property type="term" value="F:ATP binding"/>
    <property type="evidence" value="ECO:0007669"/>
    <property type="project" value="UniProtKB-KW"/>
</dbReference>
<proteinExistence type="predicted"/>
<dbReference type="Pfam" id="PF01078">
    <property type="entry name" value="Mg_chelatase"/>
    <property type="match status" value="1"/>
</dbReference>
<accession>A0A4U0QN31</accession>
<dbReference type="PANTHER" id="PTHR32039">
    <property type="entry name" value="MAGNESIUM-CHELATASE SUBUNIT CHLI"/>
    <property type="match status" value="1"/>
</dbReference>
<dbReference type="SUPFAM" id="SSF52540">
    <property type="entry name" value="P-loop containing nucleoside triphosphate hydrolases"/>
    <property type="match status" value="1"/>
</dbReference>
<dbReference type="PANTHER" id="PTHR32039:SF7">
    <property type="entry name" value="COMPETENCE PROTEIN COMM"/>
    <property type="match status" value="1"/>
</dbReference>
<sequence length="227" mass="24903">MEVFSHLLPEFTGSTPLPGEVSLAHHGILFLDELPEFDRKVLEVLREPLENGHIHISRAAHSAVFPACFQFVGAMNPCPCGYLGHPQKACRCTPEQIARYRGKLSGPLLDRVDLVVEVPALPASALQEARSGDSSKRIRERVQRSHECQVARQGKNNAALQAAEVDMHCTAEDAARLLLAQAMEKLGLSARAYHRLLRVGRTIADLDGAAAIAARHMAEAIQLRRLL</sequence>
<keyword evidence="4" id="KW-1185">Reference proteome</keyword>
<organism evidence="3 4">
    <name type="scientific">Chitiniphilus eburneus</name>
    <dbReference type="NCBI Taxonomy" id="2571148"/>
    <lineage>
        <taxon>Bacteria</taxon>
        <taxon>Pseudomonadati</taxon>
        <taxon>Pseudomonadota</taxon>
        <taxon>Betaproteobacteria</taxon>
        <taxon>Neisseriales</taxon>
        <taxon>Chitinibacteraceae</taxon>
        <taxon>Chitiniphilus</taxon>
    </lineage>
</organism>
<feature type="domain" description="Mg chelatase-related protein C-terminal" evidence="2">
    <location>
        <begin position="133"/>
        <end position="224"/>
    </location>
</feature>
<name>A0A4U0QN31_9NEIS</name>
<keyword evidence="3" id="KW-0547">Nucleotide-binding</keyword>
<dbReference type="Pfam" id="PF13335">
    <property type="entry name" value="Mg_chelatase_C"/>
    <property type="match status" value="1"/>
</dbReference>
<dbReference type="Proteomes" id="UP000310016">
    <property type="component" value="Unassembled WGS sequence"/>
</dbReference>
<feature type="domain" description="Magnesium chelatase ChlI-like catalytic" evidence="1">
    <location>
        <begin position="13"/>
        <end position="124"/>
    </location>
</feature>
<dbReference type="AlphaFoldDB" id="A0A4U0QN31"/>
<dbReference type="OrthoDB" id="9813147at2"/>
<evidence type="ECO:0000259" key="1">
    <source>
        <dbReference type="Pfam" id="PF01078"/>
    </source>
</evidence>
<protein>
    <submittedName>
        <fullName evidence="3">ATP-binding protein</fullName>
    </submittedName>
</protein>
<dbReference type="InterPro" id="IPR000523">
    <property type="entry name" value="Mg_chelatse_chII-like_cat_dom"/>
</dbReference>
<evidence type="ECO:0000313" key="3">
    <source>
        <dbReference type="EMBL" id="TJZ77524.1"/>
    </source>
</evidence>
<comment type="caution">
    <text evidence="3">The sequence shown here is derived from an EMBL/GenBank/DDBJ whole genome shotgun (WGS) entry which is preliminary data.</text>
</comment>
<evidence type="ECO:0000259" key="2">
    <source>
        <dbReference type="Pfam" id="PF13335"/>
    </source>
</evidence>
<reference evidence="3 4" key="1">
    <citation type="submission" date="2019-04" db="EMBL/GenBank/DDBJ databases">
        <title>Chitiniphilus eburnea sp. nov., a novel chitinolytic bacterium isolated from aquaculture sludge.</title>
        <authorList>
            <person name="Sheng M."/>
        </authorList>
    </citation>
    <scope>NUCLEOTIDE SEQUENCE [LARGE SCALE GENOMIC DNA]</scope>
    <source>
        <strain evidence="3 4">HX-2-15</strain>
    </source>
</reference>
<dbReference type="InterPro" id="IPR045006">
    <property type="entry name" value="CHLI-like"/>
</dbReference>
<keyword evidence="3" id="KW-0067">ATP-binding</keyword>
<dbReference type="InterPro" id="IPR027417">
    <property type="entry name" value="P-loop_NTPase"/>
</dbReference>
<dbReference type="EMBL" id="SUMF01000002">
    <property type="protein sequence ID" value="TJZ77524.1"/>
    <property type="molecule type" value="Genomic_DNA"/>
</dbReference>
<gene>
    <name evidence="3" type="ORF">FAZ21_04105</name>
</gene>
<dbReference type="InterPro" id="IPR025158">
    <property type="entry name" value="Mg_chelat-rel_C"/>
</dbReference>
<dbReference type="Gene3D" id="3.40.50.300">
    <property type="entry name" value="P-loop containing nucleotide triphosphate hydrolases"/>
    <property type="match status" value="1"/>
</dbReference>